<organism evidence="4 5">
    <name type="scientific">Cohnella boryungensis</name>
    <dbReference type="NCBI Taxonomy" id="768479"/>
    <lineage>
        <taxon>Bacteria</taxon>
        <taxon>Bacillati</taxon>
        <taxon>Bacillota</taxon>
        <taxon>Bacilli</taxon>
        <taxon>Bacillales</taxon>
        <taxon>Paenibacillaceae</taxon>
        <taxon>Cohnella</taxon>
    </lineage>
</organism>
<name>A0ABV8SAE7_9BACL</name>
<dbReference type="CDD" id="cd07043">
    <property type="entry name" value="STAS_anti-anti-sigma_factors"/>
    <property type="match status" value="1"/>
</dbReference>
<dbReference type="NCBIfam" id="TIGR00377">
    <property type="entry name" value="ant_ant_sig"/>
    <property type="match status" value="1"/>
</dbReference>
<evidence type="ECO:0000313" key="5">
    <source>
        <dbReference type="Proteomes" id="UP001595755"/>
    </source>
</evidence>
<dbReference type="RefSeq" id="WP_204606244.1">
    <property type="nucleotide sequence ID" value="NZ_JBHSED010000026.1"/>
</dbReference>
<dbReference type="InterPro" id="IPR002645">
    <property type="entry name" value="STAS_dom"/>
</dbReference>
<evidence type="ECO:0000313" key="4">
    <source>
        <dbReference type="EMBL" id="MFC4304549.1"/>
    </source>
</evidence>
<evidence type="ECO:0000259" key="3">
    <source>
        <dbReference type="PROSITE" id="PS50801"/>
    </source>
</evidence>
<accession>A0ABV8SAE7</accession>
<dbReference type="SUPFAM" id="SSF52091">
    <property type="entry name" value="SpoIIaa-like"/>
    <property type="match status" value="1"/>
</dbReference>
<gene>
    <name evidence="4" type="ORF">ACFO1S_14060</name>
</gene>
<dbReference type="InterPro" id="IPR003658">
    <property type="entry name" value="Anti-sigma_ant"/>
</dbReference>
<feature type="domain" description="STAS" evidence="3">
    <location>
        <begin position="1"/>
        <end position="110"/>
    </location>
</feature>
<dbReference type="EMBL" id="JBHSED010000026">
    <property type="protein sequence ID" value="MFC4304549.1"/>
    <property type="molecule type" value="Genomic_DNA"/>
</dbReference>
<reference evidence="5" key="1">
    <citation type="journal article" date="2019" name="Int. J. Syst. Evol. Microbiol.">
        <title>The Global Catalogue of Microorganisms (GCM) 10K type strain sequencing project: providing services to taxonomists for standard genome sequencing and annotation.</title>
        <authorList>
            <consortium name="The Broad Institute Genomics Platform"/>
            <consortium name="The Broad Institute Genome Sequencing Center for Infectious Disease"/>
            <person name="Wu L."/>
            <person name="Ma J."/>
        </authorList>
    </citation>
    <scope>NUCLEOTIDE SEQUENCE [LARGE SCALE GENOMIC DNA]</scope>
    <source>
        <strain evidence="5">CGMCC 4.1641</strain>
    </source>
</reference>
<proteinExistence type="inferred from homology"/>
<evidence type="ECO:0000256" key="1">
    <source>
        <dbReference type="ARBA" id="ARBA00009013"/>
    </source>
</evidence>
<evidence type="ECO:0000256" key="2">
    <source>
        <dbReference type="RuleBase" id="RU003749"/>
    </source>
</evidence>
<dbReference type="PANTHER" id="PTHR33495">
    <property type="entry name" value="ANTI-SIGMA FACTOR ANTAGONIST TM_1081-RELATED-RELATED"/>
    <property type="match status" value="1"/>
</dbReference>
<comment type="caution">
    <text evidence="4">The sequence shown here is derived from an EMBL/GenBank/DDBJ whole genome shotgun (WGS) entry which is preliminary data.</text>
</comment>
<protein>
    <recommendedName>
        <fullName evidence="2">Anti-sigma factor antagonist</fullName>
    </recommendedName>
</protein>
<dbReference type="Pfam" id="PF01740">
    <property type="entry name" value="STAS"/>
    <property type="match status" value="1"/>
</dbReference>
<dbReference type="InterPro" id="IPR036513">
    <property type="entry name" value="STAS_dom_sf"/>
</dbReference>
<keyword evidence="5" id="KW-1185">Reference proteome</keyword>
<dbReference type="PROSITE" id="PS50801">
    <property type="entry name" value="STAS"/>
    <property type="match status" value="1"/>
</dbReference>
<dbReference type="Gene3D" id="3.30.750.24">
    <property type="entry name" value="STAS domain"/>
    <property type="match status" value="1"/>
</dbReference>
<dbReference type="Proteomes" id="UP001595755">
    <property type="component" value="Unassembled WGS sequence"/>
</dbReference>
<sequence>MIIVSRQAEGAMIMSFEGRLDGQHAQTAEASFQTLAGQGHARFVFDFAAMQYISSAGLRVVLVAAKKVKSVQGRLICASMNDQVRDVFEMSGFLSILETAASTEEALKLMQA</sequence>
<comment type="similarity">
    <text evidence="1 2">Belongs to the anti-sigma-factor antagonist family.</text>
</comment>